<evidence type="ECO:0000313" key="14">
    <source>
        <dbReference type="Proteomes" id="UP000838748"/>
    </source>
</evidence>
<keyword evidence="4 11" id="KW-0813">Transport</keyword>
<name>A0ABN8E594_9VIBR</name>
<evidence type="ECO:0000256" key="1">
    <source>
        <dbReference type="ARBA" id="ARBA00004429"/>
    </source>
</evidence>
<organism evidence="13 14">
    <name type="scientific">Vibrio marisflavi CECT 7928</name>
    <dbReference type="NCBI Taxonomy" id="634439"/>
    <lineage>
        <taxon>Bacteria</taxon>
        <taxon>Pseudomonadati</taxon>
        <taxon>Pseudomonadota</taxon>
        <taxon>Gammaproteobacteria</taxon>
        <taxon>Vibrionales</taxon>
        <taxon>Vibrionaceae</taxon>
        <taxon>Vibrio</taxon>
    </lineage>
</organism>
<comment type="subunit">
    <text evidence="3">The complex is composed of two ATP-binding proteins (UgpC), two transmembrane proteins (UgpA and UgpE) and a solute-binding protein (UgpB).</text>
</comment>
<reference evidence="13" key="1">
    <citation type="submission" date="2021-11" db="EMBL/GenBank/DDBJ databases">
        <authorList>
            <person name="Rodrigo-Torres L."/>
            <person name="Arahal R. D."/>
            <person name="Lucena T."/>
        </authorList>
    </citation>
    <scope>NUCLEOTIDE SEQUENCE</scope>
    <source>
        <strain evidence="13">CECT 7928</strain>
    </source>
</reference>
<evidence type="ECO:0000256" key="5">
    <source>
        <dbReference type="ARBA" id="ARBA00022475"/>
    </source>
</evidence>
<feature type="transmembrane region" description="Helical" evidence="11">
    <location>
        <begin position="221"/>
        <end position="240"/>
    </location>
</feature>
<feature type="transmembrane region" description="Helical" evidence="11">
    <location>
        <begin position="16"/>
        <end position="35"/>
    </location>
</feature>
<evidence type="ECO:0000256" key="4">
    <source>
        <dbReference type="ARBA" id="ARBA00022448"/>
    </source>
</evidence>
<evidence type="ECO:0000256" key="10">
    <source>
        <dbReference type="ARBA" id="ARBA00040780"/>
    </source>
</evidence>
<dbReference type="SUPFAM" id="SSF161098">
    <property type="entry name" value="MetI-like"/>
    <property type="match status" value="1"/>
</dbReference>
<dbReference type="InterPro" id="IPR035906">
    <property type="entry name" value="MetI-like_sf"/>
</dbReference>
<evidence type="ECO:0000256" key="3">
    <source>
        <dbReference type="ARBA" id="ARBA00011557"/>
    </source>
</evidence>
<evidence type="ECO:0000256" key="7">
    <source>
        <dbReference type="ARBA" id="ARBA00022692"/>
    </source>
</evidence>
<evidence type="ECO:0000256" key="8">
    <source>
        <dbReference type="ARBA" id="ARBA00022989"/>
    </source>
</evidence>
<feature type="transmembrane region" description="Helical" evidence="11">
    <location>
        <begin position="269"/>
        <end position="289"/>
    </location>
</feature>
<keyword evidence="8 11" id="KW-1133">Transmembrane helix</keyword>
<dbReference type="PANTHER" id="PTHR43227:SF9">
    <property type="entry name" value="SN-GLYCEROL-3-PHOSPHATE TRANSPORT SYSTEM PERMEASE PROTEIN UGPA"/>
    <property type="match status" value="1"/>
</dbReference>
<dbReference type="Gene3D" id="1.10.3720.10">
    <property type="entry name" value="MetI-like"/>
    <property type="match status" value="1"/>
</dbReference>
<dbReference type="InterPro" id="IPR000515">
    <property type="entry name" value="MetI-like"/>
</dbReference>
<keyword evidence="9 11" id="KW-0472">Membrane</keyword>
<dbReference type="EMBL" id="CAKLDM010000002">
    <property type="protein sequence ID" value="CAH0538964.1"/>
    <property type="molecule type" value="Genomic_DNA"/>
</dbReference>
<comment type="subcellular location">
    <subcellularLocation>
        <location evidence="1">Cell inner membrane</location>
        <topology evidence="1">Multi-pass membrane protein</topology>
    </subcellularLocation>
    <subcellularLocation>
        <location evidence="11">Cell membrane</location>
        <topology evidence="11">Multi-pass membrane protein</topology>
    </subcellularLocation>
</comment>
<dbReference type="Proteomes" id="UP000838748">
    <property type="component" value="Unassembled WGS sequence"/>
</dbReference>
<accession>A0ABN8E594</accession>
<feature type="transmembrane region" description="Helical" evidence="11">
    <location>
        <begin position="118"/>
        <end position="143"/>
    </location>
</feature>
<gene>
    <name evidence="13" type="primary">ugpA</name>
    <name evidence="13" type="ORF">VMF7928_01794</name>
</gene>
<feature type="domain" description="ABC transmembrane type-1" evidence="12">
    <location>
        <begin position="76"/>
        <end position="290"/>
    </location>
</feature>
<keyword evidence="6" id="KW-0997">Cell inner membrane</keyword>
<proteinExistence type="inferred from homology"/>
<dbReference type="RefSeq" id="WP_237361122.1">
    <property type="nucleotide sequence ID" value="NZ_CAKLDM010000002.1"/>
</dbReference>
<evidence type="ECO:0000256" key="2">
    <source>
        <dbReference type="ARBA" id="ARBA00008852"/>
    </source>
</evidence>
<feature type="transmembrane region" description="Helical" evidence="11">
    <location>
        <begin position="163"/>
        <end position="185"/>
    </location>
</feature>
<dbReference type="PANTHER" id="PTHR43227">
    <property type="entry name" value="BLL4140 PROTEIN"/>
    <property type="match status" value="1"/>
</dbReference>
<comment type="caution">
    <text evidence="13">The sequence shown here is derived from an EMBL/GenBank/DDBJ whole genome shotgun (WGS) entry which is preliminary data.</text>
</comment>
<keyword evidence="5" id="KW-1003">Cell membrane</keyword>
<evidence type="ECO:0000256" key="6">
    <source>
        <dbReference type="ARBA" id="ARBA00022519"/>
    </source>
</evidence>
<dbReference type="Pfam" id="PF00528">
    <property type="entry name" value="BPD_transp_1"/>
    <property type="match status" value="1"/>
</dbReference>
<evidence type="ECO:0000256" key="11">
    <source>
        <dbReference type="RuleBase" id="RU363032"/>
    </source>
</evidence>
<comment type="similarity">
    <text evidence="2">Belongs to the binding-protein-dependent transport system permease family. UgpAE subfamily.</text>
</comment>
<dbReference type="PROSITE" id="PS50928">
    <property type="entry name" value="ABC_TM1"/>
    <property type="match status" value="1"/>
</dbReference>
<dbReference type="InterPro" id="IPR050809">
    <property type="entry name" value="UgpAE/MalFG_permease"/>
</dbReference>
<keyword evidence="7 11" id="KW-0812">Transmembrane</keyword>
<protein>
    <recommendedName>
        <fullName evidence="10">sn-glycerol-3-phosphate transport system permease protein UgpA</fullName>
    </recommendedName>
</protein>
<keyword evidence="14" id="KW-1185">Reference proteome</keyword>
<dbReference type="CDD" id="cd06261">
    <property type="entry name" value="TM_PBP2"/>
    <property type="match status" value="1"/>
</dbReference>
<evidence type="ECO:0000259" key="12">
    <source>
        <dbReference type="PROSITE" id="PS50928"/>
    </source>
</evidence>
<sequence length="301" mass="33406">MNHPQTIEQVGYKHPWVACILLLPQLAISVTFFYWPMASEFHQSLFQTDPFGFSQQYVGLKNFTSLLGSPEFWHSFLVSVVMAALITVGVMALTLVLSTMVNSVRSKPLSLLYRTFFMLPYAIAPPVTGMIWLFVLSPSVGIIPHLLSSFGISWNPALNPTNAFILVTVAAIWNQIGYNFLFYLAAHKGIPGALYEAATLDNAKTVRKFTKITVPMLKSMSLYLVIVNFIYSFCYIVGLIDVTTKGGPTNSTNVLVYETYQKGFVNNNVGMGAVLSVLLLIIVAGLVYIQCRFLKPKADYA</sequence>
<evidence type="ECO:0000313" key="13">
    <source>
        <dbReference type="EMBL" id="CAH0538964.1"/>
    </source>
</evidence>
<feature type="transmembrane region" description="Helical" evidence="11">
    <location>
        <begin position="72"/>
        <end position="97"/>
    </location>
</feature>
<evidence type="ECO:0000256" key="9">
    <source>
        <dbReference type="ARBA" id="ARBA00023136"/>
    </source>
</evidence>